<protein>
    <recommendedName>
        <fullName evidence="3">Twin-arginine translocation signal domain-containing protein</fullName>
    </recommendedName>
</protein>
<sequence length="128" mass="13428">MTVPVSRRGFLRGLTTLPLIGGGVAPIGNPTAAAVPITGGTIATYLAWLHFEQRFVSYAVGARGFVPMMNPGACFHDCGGDLRIDARRAVDRAPVILAAVGCPLTCAEAEAQATVQGFDRWREDGPCA</sequence>
<accession>H1KGA9</accession>
<dbReference type="RefSeq" id="WP_003598744.1">
    <property type="nucleotide sequence ID" value="NZ_AGJK01000031.1"/>
</dbReference>
<dbReference type="PROSITE" id="PS51318">
    <property type="entry name" value="TAT"/>
    <property type="match status" value="1"/>
</dbReference>
<dbReference type="InterPro" id="IPR006311">
    <property type="entry name" value="TAT_signal"/>
</dbReference>
<proteinExistence type="predicted"/>
<dbReference type="AlphaFoldDB" id="H1KGA9"/>
<dbReference type="Proteomes" id="UP000004382">
    <property type="component" value="Unassembled WGS sequence"/>
</dbReference>
<comment type="caution">
    <text evidence="1">The sequence shown here is derived from an EMBL/GenBank/DDBJ whole genome shotgun (WGS) entry which is preliminary data.</text>
</comment>
<evidence type="ECO:0000313" key="2">
    <source>
        <dbReference type="Proteomes" id="UP000004382"/>
    </source>
</evidence>
<evidence type="ECO:0008006" key="3">
    <source>
        <dbReference type="Google" id="ProtNLM"/>
    </source>
</evidence>
<name>H1KGA9_METEX</name>
<reference evidence="1 2" key="1">
    <citation type="submission" date="2011-09" db="EMBL/GenBank/DDBJ databases">
        <title>The draft genome of Methylobacterium extorquens DSM 13060.</title>
        <authorList>
            <consortium name="US DOE Joint Genome Institute (JGI-PGF)"/>
            <person name="Lucas S."/>
            <person name="Han J."/>
            <person name="Lapidus A."/>
            <person name="Cheng J.-F."/>
            <person name="Goodwin L."/>
            <person name="Pitluck S."/>
            <person name="Peters L."/>
            <person name="Land M.L."/>
            <person name="Hauser L."/>
            <person name="Koskimaki J."/>
            <person name="Halonen O."/>
            <person name="Pirttila A."/>
            <person name="Frank C."/>
            <person name="Woyke T.J."/>
        </authorList>
    </citation>
    <scope>NUCLEOTIDE SEQUENCE [LARGE SCALE GENOMIC DNA]</scope>
    <source>
        <strain evidence="1 2">DSM 13060</strain>
    </source>
</reference>
<evidence type="ECO:0000313" key="1">
    <source>
        <dbReference type="EMBL" id="EHP93450.1"/>
    </source>
</evidence>
<organism evidence="1 2">
    <name type="scientific">Methylorubrum extorquens DSM 13060</name>
    <dbReference type="NCBI Taxonomy" id="882800"/>
    <lineage>
        <taxon>Bacteria</taxon>
        <taxon>Pseudomonadati</taxon>
        <taxon>Pseudomonadota</taxon>
        <taxon>Alphaproteobacteria</taxon>
        <taxon>Hyphomicrobiales</taxon>
        <taxon>Methylobacteriaceae</taxon>
        <taxon>Methylorubrum</taxon>
    </lineage>
</organism>
<gene>
    <name evidence="1" type="ORF">MetexDRAFT_1671</name>
</gene>
<dbReference type="PATRIC" id="fig|882800.3.peg.1640"/>
<dbReference type="EMBL" id="AGJK01000031">
    <property type="protein sequence ID" value="EHP93450.1"/>
    <property type="molecule type" value="Genomic_DNA"/>
</dbReference>